<evidence type="ECO:0000256" key="8">
    <source>
        <dbReference type="ARBA" id="ARBA00022691"/>
    </source>
</evidence>
<evidence type="ECO:0000256" key="3">
    <source>
        <dbReference type="ARBA" id="ARBA00012328"/>
    </source>
</evidence>
<dbReference type="PIRSF" id="PIRSF015601">
    <property type="entry name" value="MTase_slr0722"/>
    <property type="match status" value="1"/>
</dbReference>
<evidence type="ECO:0000256" key="1">
    <source>
        <dbReference type="ARBA" id="ARBA00004496"/>
    </source>
</evidence>
<evidence type="ECO:0000256" key="10">
    <source>
        <dbReference type="ARBA" id="ARBA00047944"/>
    </source>
</evidence>
<dbReference type="Pfam" id="PF04452">
    <property type="entry name" value="Methyltrans_RNA"/>
    <property type="match status" value="1"/>
</dbReference>
<dbReference type="InterPro" id="IPR015947">
    <property type="entry name" value="PUA-like_sf"/>
</dbReference>
<evidence type="ECO:0000256" key="5">
    <source>
        <dbReference type="ARBA" id="ARBA00022552"/>
    </source>
</evidence>
<keyword evidence="4" id="KW-0963">Cytoplasm</keyword>
<dbReference type="CDD" id="cd18084">
    <property type="entry name" value="RsmE-like"/>
    <property type="match status" value="1"/>
</dbReference>
<comment type="function">
    <text evidence="9">Specifically methylates the N3 position of the uracil ring of uridine 1498 (m3U1498) in 16S rRNA. Acts on the fully assembled 30S ribosomal subunit.</text>
</comment>
<evidence type="ECO:0000259" key="12">
    <source>
        <dbReference type="Pfam" id="PF20260"/>
    </source>
</evidence>
<evidence type="ECO:0000256" key="2">
    <source>
        <dbReference type="ARBA" id="ARBA00005528"/>
    </source>
</evidence>
<dbReference type="NCBIfam" id="TIGR00046">
    <property type="entry name" value="RsmE family RNA methyltransferase"/>
    <property type="match status" value="1"/>
</dbReference>
<dbReference type="InterPro" id="IPR006700">
    <property type="entry name" value="RsmE"/>
</dbReference>
<comment type="catalytic activity">
    <reaction evidence="10">
        <text>uridine(1498) in 16S rRNA + S-adenosyl-L-methionine = N(3)-methyluridine(1498) in 16S rRNA + S-adenosyl-L-homocysteine + H(+)</text>
        <dbReference type="Rhea" id="RHEA:42920"/>
        <dbReference type="Rhea" id="RHEA-COMP:10283"/>
        <dbReference type="Rhea" id="RHEA-COMP:10284"/>
        <dbReference type="ChEBI" id="CHEBI:15378"/>
        <dbReference type="ChEBI" id="CHEBI:57856"/>
        <dbReference type="ChEBI" id="CHEBI:59789"/>
        <dbReference type="ChEBI" id="CHEBI:65315"/>
        <dbReference type="ChEBI" id="CHEBI:74502"/>
        <dbReference type="EC" id="2.1.1.193"/>
    </reaction>
</comment>
<evidence type="ECO:0000256" key="6">
    <source>
        <dbReference type="ARBA" id="ARBA00022603"/>
    </source>
</evidence>
<feature type="domain" description="Ribosomal RNA small subunit methyltransferase E methyltransferase" evidence="11">
    <location>
        <begin position="78"/>
        <end position="231"/>
    </location>
</feature>
<keyword evidence="5" id="KW-0698">rRNA processing</keyword>
<organism evidence="13">
    <name type="scientific">freshwater metagenome</name>
    <dbReference type="NCBI Taxonomy" id="449393"/>
    <lineage>
        <taxon>unclassified sequences</taxon>
        <taxon>metagenomes</taxon>
        <taxon>ecological metagenomes</taxon>
    </lineage>
</organism>
<dbReference type="AlphaFoldDB" id="A0A6J5Z835"/>
<dbReference type="EMBL" id="CAESAG010000093">
    <property type="protein sequence ID" value="CAB4337628.1"/>
    <property type="molecule type" value="Genomic_DNA"/>
</dbReference>
<dbReference type="SUPFAM" id="SSF88697">
    <property type="entry name" value="PUA domain-like"/>
    <property type="match status" value="1"/>
</dbReference>
<dbReference type="NCBIfam" id="NF008693">
    <property type="entry name" value="PRK11713.2-3"/>
    <property type="match status" value="1"/>
</dbReference>
<evidence type="ECO:0000256" key="7">
    <source>
        <dbReference type="ARBA" id="ARBA00022679"/>
    </source>
</evidence>
<dbReference type="Gene3D" id="2.40.240.20">
    <property type="entry name" value="Hypothetical PUA domain-like, domain 1"/>
    <property type="match status" value="1"/>
</dbReference>
<comment type="subcellular location">
    <subcellularLocation>
        <location evidence="1">Cytoplasm</location>
    </subcellularLocation>
</comment>
<dbReference type="GO" id="GO:0070475">
    <property type="term" value="P:rRNA base methylation"/>
    <property type="evidence" value="ECO:0007669"/>
    <property type="project" value="TreeGrafter"/>
</dbReference>
<protein>
    <recommendedName>
        <fullName evidence="3">16S rRNA (uracil(1498)-N(3))-methyltransferase</fullName>
        <ecNumber evidence="3">2.1.1.193</ecNumber>
    </recommendedName>
</protein>
<reference evidence="13" key="1">
    <citation type="submission" date="2020-05" db="EMBL/GenBank/DDBJ databases">
        <authorList>
            <person name="Chiriac C."/>
            <person name="Salcher M."/>
            <person name="Ghai R."/>
            <person name="Kavagutti S V."/>
        </authorList>
    </citation>
    <scope>NUCLEOTIDE SEQUENCE</scope>
</reference>
<evidence type="ECO:0000313" key="13">
    <source>
        <dbReference type="EMBL" id="CAB4337628.1"/>
    </source>
</evidence>
<dbReference type="SUPFAM" id="SSF75217">
    <property type="entry name" value="alpha/beta knot"/>
    <property type="match status" value="1"/>
</dbReference>
<dbReference type="PANTHER" id="PTHR30027:SF3">
    <property type="entry name" value="16S RRNA (URACIL(1498)-N(3))-METHYLTRANSFERASE"/>
    <property type="match status" value="1"/>
</dbReference>
<feature type="domain" description="Ribosomal RNA small subunit methyltransferase E PUA-like" evidence="12">
    <location>
        <begin position="21"/>
        <end position="67"/>
    </location>
</feature>
<dbReference type="InterPro" id="IPR046886">
    <property type="entry name" value="RsmE_MTase_dom"/>
</dbReference>
<keyword evidence="6" id="KW-0489">Methyltransferase</keyword>
<evidence type="ECO:0000259" key="11">
    <source>
        <dbReference type="Pfam" id="PF04452"/>
    </source>
</evidence>
<dbReference type="GO" id="GO:0005737">
    <property type="term" value="C:cytoplasm"/>
    <property type="evidence" value="ECO:0007669"/>
    <property type="project" value="UniProtKB-SubCell"/>
</dbReference>
<dbReference type="Pfam" id="PF20260">
    <property type="entry name" value="PUA_4"/>
    <property type="match status" value="1"/>
</dbReference>
<comment type="similarity">
    <text evidence="2">Belongs to the RNA methyltransferase RsmE family.</text>
</comment>
<dbReference type="InterPro" id="IPR029026">
    <property type="entry name" value="tRNA_m1G_MTases_N"/>
</dbReference>
<keyword evidence="7" id="KW-0808">Transferase</keyword>
<dbReference type="InterPro" id="IPR029028">
    <property type="entry name" value="Alpha/beta_knot_MTases"/>
</dbReference>
<evidence type="ECO:0000256" key="9">
    <source>
        <dbReference type="ARBA" id="ARBA00025699"/>
    </source>
</evidence>
<dbReference type="PANTHER" id="PTHR30027">
    <property type="entry name" value="RIBOSOMAL RNA SMALL SUBUNIT METHYLTRANSFERASE E"/>
    <property type="match status" value="1"/>
</dbReference>
<evidence type="ECO:0000256" key="4">
    <source>
        <dbReference type="ARBA" id="ARBA00022490"/>
    </source>
</evidence>
<dbReference type="GO" id="GO:0070042">
    <property type="term" value="F:rRNA (uridine-N3-)-methyltransferase activity"/>
    <property type="evidence" value="ECO:0007669"/>
    <property type="project" value="TreeGrafter"/>
</dbReference>
<dbReference type="EC" id="2.1.1.193" evidence="3"/>
<accession>A0A6J5Z835</accession>
<keyword evidence="8" id="KW-0949">S-adenosyl-L-methionine</keyword>
<proteinExistence type="inferred from homology"/>
<dbReference type="InterPro" id="IPR046887">
    <property type="entry name" value="RsmE_PUA-like"/>
</dbReference>
<dbReference type="Gene3D" id="3.40.1280.10">
    <property type="match status" value="1"/>
</dbReference>
<name>A0A6J5Z835_9ZZZZ</name>
<gene>
    <name evidence="13" type="ORF">UFOPK4080_00664</name>
</gene>
<sequence length="238" mass="25560">MLTLFFVDDLPTSVGAIYDFQNDDALHAVRVLRTTVGDIFNLSDGKGAWSKVIVREAAKKSLRVEVLESGYEEALAQTFTVIQAIPKGDRIKEAIELCTEGGADRIVMWKSSRSIGKSEDKIEKLQTTAREASKQSRRFRIPTVVGVATTENIIDEIAKVDLAIVLHEAAIEPISKLVIPGVKKVAIIIGPEGGLTDEEVDTFAAAGAKVALLGRPVLRSAHAGLAALSAVNTALSVW</sequence>